<reference evidence="2 3" key="1">
    <citation type="submission" date="2020-02" db="EMBL/GenBank/DDBJ databases">
        <authorList>
            <person name="Zhang X.-Y."/>
        </authorList>
    </citation>
    <scope>NUCLEOTIDE SEQUENCE [LARGE SCALE GENOMIC DNA]</scope>
    <source>
        <strain evidence="2 3">C33</strain>
    </source>
</reference>
<feature type="domain" description="Beta-lactamase-related" evidence="1">
    <location>
        <begin position="33"/>
        <end position="361"/>
    </location>
</feature>
<dbReference type="InterPro" id="IPR050491">
    <property type="entry name" value="AmpC-like"/>
</dbReference>
<comment type="caution">
    <text evidence="2">The sequence shown here is derived from an EMBL/GenBank/DDBJ whole genome shotgun (WGS) entry which is preliminary data.</text>
</comment>
<organism evidence="2 3">
    <name type="scientific">Wenzhouxiangella limi</name>
    <dbReference type="NCBI Taxonomy" id="2707351"/>
    <lineage>
        <taxon>Bacteria</taxon>
        <taxon>Pseudomonadati</taxon>
        <taxon>Pseudomonadota</taxon>
        <taxon>Gammaproteobacteria</taxon>
        <taxon>Chromatiales</taxon>
        <taxon>Wenzhouxiangellaceae</taxon>
        <taxon>Wenzhouxiangella</taxon>
    </lineage>
</organism>
<dbReference type="PANTHER" id="PTHR46825:SF15">
    <property type="entry name" value="BETA-LACTAMASE-RELATED DOMAIN-CONTAINING PROTEIN"/>
    <property type="match status" value="1"/>
</dbReference>
<dbReference type="RefSeq" id="WP_164211062.1">
    <property type="nucleotide sequence ID" value="NZ_JAAGSC010000040.1"/>
</dbReference>
<evidence type="ECO:0000259" key="1">
    <source>
        <dbReference type="Pfam" id="PF00144"/>
    </source>
</evidence>
<dbReference type="Gene3D" id="3.40.710.10">
    <property type="entry name" value="DD-peptidase/beta-lactamase superfamily"/>
    <property type="match status" value="1"/>
</dbReference>
<dbReference type="InterPro" id="IPR001466">
    <property type="entry name" value="Beta-lactam-related"/>
</dbReference>
<evidence type="ECO:0000313" key="3">
    <source>
        <dbReference type="Proteomes" id="UP000484885"/>
    </source>
</evidence>
<accession>A0A845VEJ6</accession>
<sequence length="395" mass="43819">MSRPFRTMIALILTVPFLGGLMAPRAAADLDGFEQHFRATLIEHGVPGGAYAIVRDGRIDQVGTHGVRRVGNPAPVTADTVFRTASVSKTFAAQLTSLLVTENRLRWEDAVTDYLPDFRLKDPAATSQLQLQHLVGQSTGVVSNAYDNLLNANQPLERILPQFASLTPLCQPGTCYTYQNVLFSLVGPAIEQSTGQEYEELLSQRLFEPLGMRRTTTGREAFLAEANRATPHVRLARGRVWQPVPVTDSYYLVPPAAGVNASVLDLGRWLIAQQGYRPDVLAPKVIRPLTEKRVRTLRDLRRGAWRDLLTDAHYGLGWRIYTVGDEDLFLHSGWVRGFVADISHSLDRKTGLVVLLNGESRALSEITTQFWAEELAQPRPPLMAGQGEEAEELSR</sequence>
<proteinExistence type="predicted"/>
<dbReference type="Proteomes" id="UP000484885">
    <property type="component" value="Unassembled WGS sequence"/>
</dbReference>
<dbReference type="EMBL" id="JAAGSC010000040">
    <property type="protein sequence ID" value="NDY95669.1"/>
    <property type="molecule type" value="Genomic_DNA"/>
</dbReference>
<dbReference type="AlphaFoldDB" id="A0A845VEJ6"/>
<dbReference type="SUPFAM" id="SSF56601">
    <property type="entry name" value="beta-lactamase/transpeptidase-like"/>
    <property type="match status" value="1"/>
</dbReference>
<dbReference type="InterPro" id="IPR012338">
    <property type="entry name" value="Beta-lactam/transpept-like"/>
</dbReference>
<gene>
    <name evidence="2" type="ORF">G3I74_08020</name>
</gene>
<evidence type="ECO:0000313" key="2">
    <source>
        <dbReference type="EMBL" id="NDY95669.1"/>
    </source>
</evidence>
<dbReference type="PANTHER" id="PTHR46825">
    <property type="entry name" value="D-ALANYL-D-ALANINE-CARBOXYPEPTIDASE/ENDOPEPTIDASE AMPH"/>
    <property type="match status" value="1"/>
</dbReference>
<keyword evidence="3" id="KW-1185">Reference proteome</keyword>
<dbReference type="Pfam" id="PF00144">
    <property type="entry name" value="Beta-lactamase"/>
    <property type="match status" value="1"/>
</dbReference>
<name>A0A845VEJ6_9GAMM</name>
<protein>
    <submittedName>
        <fullName evidence="2">Beta-lactamase family protein</fullName>
    </submittedName>
</protein>